<dbReference type="FunFam" id="3.40.50.300:FF:000489">
    <property type="entry name" value="Primosome assembly protein PriA"/>
    <property type="match status" value="1"/>
</dbReference>
<dbReference type="Pfam" id="PF00270">
    <property type="entry name" value="DEAD"/>
    <property type="match status" value="1"/>
</dbReference>
<dbReference type="InterPro" id="IPR011545">
    <property type="entry name" value="DEAD/DEAH_box_helicase_dom"/>
</dbReference>
<gene>
    <name evidence="12" type="primary">priA</name>
    <name evidence="15" type="ORF">E3E12_03215</name>
</gene>
<dbReference type="GO" id="GO:0006310">
    <property type="term" value="P:DNA recombination"/>
    <property type="evidence" value="ECO:0007669"/>
    <property type="project" value="InterPro"/>
</dbReference>
<accession>A0A4Y6U873</accession>
<keyword evidence="16" id="KW-1185">Reference proteome</keyword>
<evidence type="ECO:0000256" key="12">
    <source>
        <dbReference type="HAMAP-Rule" id="MF_00983"/>
    </source>
</evidence>
<keyword evidence="4 12" id="KW-0547">Nucleotide-binding</keyword>
<evidence type="ECO:0000256" key="10">
    <source>
        <dbReference type="ARBA" id="ARBA00023235"/>
    </source>
</evidence>
<dbReference type="Gene3D" id="3.40.50.300">
    <property type="entry name" value="P-loop containing nucleotide triphosphate hydrolases"/>
    <property type="match status" value="2"/>
</dbReference>
<evidence type="ECO:0000256" key="4">
    <source>
        <dbReference type="ARBA" id="ARBA00022741"/>
    </source>
</evidence>
<evidence type="ECO:0000313" key="16">
    <source>
        <dbReference type="Proteomes" id="UP000318709"/>
    </source>
</evidence>
<dbReference type="PROSITE" id="PS51192">
    <property type="entry name" value="HELICASE_ATP_BIND_1"/>
    <property type="match status" value="1"/>
</dbReference>
<comment type="catalytic activity">
    <reaction evidence="12">
        <text>Couples ATP hydrolysis with the unwinding of duplex DNA by translocating in the 3'-5' direction.</text>
        <dbReference type="EC" id="5.6.2.4"/>
    </reaction>
</comment>
<feature type="binding site" evidence="12">
    <location>
        <position position="480"/>
    </location>
    <ligand>
        <name>Zn(2+)</name>
        <dbReference type="ChEBI" id="CHEBI:29105"/>
        <label>2</label>
    </ligand>
</feature>
<dbReference type="PANTHER" id="PTHR30580:SF0">
    <property type="entry name" value="PRIMOSOMAL PROTEIN N"/>
    <property type="match status" value="1"/>
</dbReference>
<protein>
    <recommendedName>
        <fullName evidence="12">Replication restart protein PriA</fullName>
    </recommendedName>
    <alternativeName>
        <fullName evidence="12">ATP-dependent DNA helicase PriA</fullName>
        <ecNumber evidence="12">5.6.2.4</ecNumber>
    </alternativeName>
    <alternativeName>
        <fullName evidence="12">DNA 3'-5' helicase PriA</fullName>
    </alternativeName>
</protein>
<dbReference type="Pfam" id="PF18074">
    <property type="entry name" value="PriA_C"/>
    <property type="match status" value="1"/>
</dbReference>
<dbReference type="InterPro" id="IPR041236">
    <property type="entry name" value="PriA_C"/>
</dbReference>
<comment type="cofactor">
    <cofactor evidence="12">
        <name>Zn(2+)</name>
        <dbReference type="ChEBI" id="CHEBI:29105"/>
    </cofactor>
    <text evidence="12">Binds 2 zinc ions per subunit.</text>
</comment>
<dbReference type="Proteomes" id="UP000318709">
    <property type="component" value="Chromosome"/>
</dbReference>
<dbReference type="CDD" id="cd17929">
    <property type="entry name" value="DEXHc_priA"/>
    <property type="match status" value="1"/>
</dbReference>
<dbReference type="GO" id="GO:0016887">
    <property type="term" value="F:ATP hydrolysis activity"/>
    <property type="evidence" value="ECO:0007669"/>
    <property type="project" value="RHEA"/>
</dbReference>
<dbReference type="InterPro" id="IPR014001">
    <property type="entry name" value="Helicase_ATP-bd"/>
</dbReference>
<keyword evidence="3 12" id="KW-0479">Metal-binding</keyword>
<dbReference type="EMBL" id="CP038231">
    <property type="protein sequence ID" value="QDH13374.1"/>
    <property type="molecule type" value="Genomic_DNA"/>
</dbReference>
<evidence type="ECO:0000256" key="8">
    <source>
        <dbReference type="ARBA" id="ARBA00022840"/>
    </source>
</evidence>
<feature type="binding site" evidence="12">
    <location>
        <position position="462"/>
    </location>
    <ligand>
        <name>Zn(2+)</name>
        <dbReference type="ChEBI" id="CHEBI:29105"/>
        <label>2</label>
    </ligand>
</feature>
<feature type="binding site" evidence="12">
    <location>
        <position position="483"/>
    </location>
    <ligand>
        <name>Zn(2+)</name>
        <dbReference type="ChEBI" id="CHEBI:29105"/>
        <label>2</label>
    </ligand>
</feature>
<evidence type="ECO:0000256" key="5">
    <source>
        <dbReference type="ARBA" id="ARBA00022801"/>
    </source>
</evidence>
<dbReference type="EC" id="5.6.2.4" evidence="12"/>
<feature type="binding site" evidence="12">
    <location>
        <position position="496"/>
    </location>
    <ligand>
        <name>Zn(2+)</name>
        <dbReference type="ChEBI" id="CHEBI:29105"/>
        <label>1</label>
    </ligand>
</feature>
<keyword evidence="8 12" id="KW-0067">ATP-binding</keyword>
<evidence type="ECO:0000256" key="6">
    <source>
        <dbReference type="ARBA" id="ARBA00022806"/>
    </source>
</evidence>
<dbReference type="InterPro" id="IPR027417">
    <property type="entry name" value="P-loop_NTPase"/>
</dbReference>
<sequence length="761" mass="81966">MTAPSASRAAVLVPRPFPGPLDYSVQGQAPAPGTLVHVPLGRGKGREVVGCVWDTPQERSSTLAATAMGGAVAAARLKPLGSPLPGVPPLPATLRRFVDWVADYTMSPPGMVLAMAVRAPVQTPPRQPVPGWRPVAPEKPPGLTGAAATPTRLRVWAAAGQGTAKTVPELASAAQCGVAVVRGMINKGWLVQAEHSGAVNPTPQPDYERPTLSDDQRKAASLLVSQVDKAVFSTTLLEGVTGSGKTEVYFEAVEQALRMGRQVLVLLPEIALTAQWGSRFEKRFGCAPLIWHSALGGRARTDVWMACATGQARVVVGARSALFLPFADLGLVVVDEEHEATYKQEEGVLYHGRDMAVVRARLAGAPCILASATPSLETRANVEKGRYGHVLLPRRHGGALMPAVKLINLTKNLPAPGQWLSQPLRDAVSQTLDRGEQALLFLNRRGYAPLTLCRHCGYQFECPHCSAWMVEHKSHQRLTCHHCEHSEPAPAFCPQCGESDMLAAIGPGVERIHEEARRLWPHAELLCLASDEMKSPESLRQAIERVASGQTNLIIGTQLVAKGWHFPHLTTVGVVDADLGLNGADLRAGERTMQLLQQVAGRAGRAERPGTVWLQSWDVRHPLMQAMAHDDMAGFLEAEKAARAPGFWPPFGRLAALVVSAPIAEQAEEMAQLVASVGPHGVPGVQILGPAPAPMAFLRGRHRQRLLLKTQRSVALQPLLRQWLAKVAEVEKEHSAGRQAKSLSWQGDVRLTVDIDPVSFM</sequence>
<evidence type="ECO:0000256" key="3">
    <source>
        <dbReference type="ARBA" id="ARBA00022723"/>
    </source>
</evidence>
<keyword evidence="9 12" id="KW-0238">DNA-binding</keyword>
<dbReference type="GO" id="GO:0006302">
    <property type="term" value="P:double-strand break repair"/>
    <property type="evidence" value="ECO:0007669"/>
    <property type="project" value="InterPro"/>
</dbReference>
<feature type="binding site" evidence="12">
    <location>
        <position position="453"/>
    </location>
    <ligand>
        <name>Zn(2+)</name>
        <dbReference type="ChEBI" id="CHEBI:29105"/>
        <label>1</label>
    </ligand>
</feature>
<dbReference type="AlphaFoldDB" id="A0A4Y6U873"/>
<dbReference type="GO" id="GO:0043138">
    <property type="term" value="F:3'-5' DNA helicase activity"/>
    <property type="evidence" value="ECO:0007669"/>
    <property type="project" value="UniProtKB-EC"/>
</dbReference>
<dbReference type="NCBIfam" id="TIGR00595">
    <property type="entry name" value="priA"/>
    <property type="match status" value="1"/>
</dbReference>
<proteinExistence type="inferred from homology"/>
<evidence type="ECO:0000256" key="11">
    <source>
        <dbReference type="ARBA" id="ARBA00048988"/>
    </source>
</evidence>
<dbReference type="Pfam" id="PF17764">
    <property type="entry name" value="PriA_3primeBD"/>
    <property type="match status" value="1"/>
</dbReference>
<dbReference type="NCBIfam" id="NF004070">
    <property type="entry name" value="PRK05580.2-2"/>
    <property type="match status" value="1"/>
</dbReference>
<evidence type="ECO:0000259" key="14">
    <source>
        <dbReference type="PROSITE" id="PS51192"/>
    </source>
</evidence>
<dbReference type="Gene3D" id="3.40.1440.60">
    <property type="entry name" value="PriA, 3(prime) DNA-binding domain"/>
    <property type="match status" value="1"/>
</dbReference>
<dbReference type="Pfam" id="PF18319">
    <property type="entry name" value="Zn_ribbon_PriA"/>
    <property type="match status" value="1"/>
</dbReference>
<comment type="similarity">
    <text evidence="12">Belongs to the helicase family. PriA subfamily.</text>
</comment>
<dbReference type="InterPro" id="IPR040498">
    <property type="entry name" value="PriA_CRR"/>
</dbReference>
<keyword evidence="10 12" id="KW-0413">Isomerase</keyword>
<organism evidence="15 16">
    <name type="scientific">Formicincola oecophyllae</name>
    <dbReference type="NCBI Taxonomy" id="2558361"/>
    <lineage>
        <taxon>Bacteria</taxon>
        <taxon>Pseudomonadati</taxon>
        <taxon>Pseudomonadota</taxon>
        <taxon>Alphaproteobacteria</taxon>
        <taxon>Acetobacterales</taxon>
        <taxon>Acetobacteraceae</taxon>
        <taxon>Formicincola</taxon>
    </lineage>
</organism>
<dbReference type="PANTHER" id="PTHR30580">
    <property type="entry name" value="PRIMOSOMAL PROTEIN N"/>
    <property type="match status" value="1"/>
</dbReference>
<dbReference type="InterPro" id="IPR041222">
    <property type="entry name" value="PriA_3primeBD"/>
</dbReference>
<feature type="domain" description="Helicase ATP-binding" evidence="14">
    <location>
        <begin position="226"/>
        <end position="392"/>
    </location>
</feature>
<feature type="binding site" evidence="12">
    <location>
        <position position="456"/>
    </location>
    <ligand>
        <name>Zn(2+)</name>
        <dbReference type="ChEBI" id="CHEBI:29105"/>
        <label>1</label>
    </ligand>
</feature>
<comment type="catalytic activity">
    <reaction evidence="11 12">
        <text>ATP + H2O = ADP + phosphate + H(+)</text>
        <dbReference type="Rhea" id="RHEA:13065"/>
        <dbReference type="ChEBI" id="CHEBI:15377"/>
        <dbReference type="ChEBI" id="CHEBI:15378"/>
        <dbReference type="ChEBI" id="CHEBI:30616"/>
        <dbReference type="ChEBI" id="CHEBI:43474"/>
        <dbReference type="ChEBI" id="CHEBI:456216"/>
        <dbReference type="EC" id="5.6.2.4"/>
    </reaction>
</comment>
<feature type="region of interest" description="Disordered" evidence="13">
    <location>
        <begin position="124"/>
        <end position="146"/>
    </location>
</feature>
<dbReference type="InterPro" id="IPR005259">
    <property type="entry name" value="PriA"/>
</dbReference>
<dbReference type="GO" id="GO:0006269">
    <property type="term" value="P:DNA replication, synthesis of primer"/>
    <property type="evidence" value="ECO:0007669"/>
    <property type="project" value="UniProtKB-KW"/>
</dbReference>
<keyword evidence="2 12" id="KW-0235">DNA replication</keyword>
<dbReference type="Pfam" id="PF00271">
    <property type="entry name" value="Helicase_C"/>
    <property type="match status" value="1"/>
</dbReference>
<evidence type="ECO:0000256" key="7">
    <source>
        <dbReference type="ARBA" id="ARBA00022833"/>
    </source>
</evidence>
<comment type="function">
    <text evidence="12">Initiates the restart of stalled replication forks, which reloads the replicative helicase on sites other than the origin of replication. Recognizes and binds to abandoned replication forks and remodels them to uncover a helicase loading site. Promotes assembly of the primosome at these replication forks.</text>
</comment>
<evidence type="ECO:0000256" key="2">
    <source>
        <dbReference type="ARBA" id="ARBA00022705"/>
    </source>
</evidence>
<feature type="binding site" evidence="12">
    <location>
        <position position="493"/>
    </location>
    <ligand>
        <name>Zn(2+)</name>
        <dbReference type="ChEBI" id="CHEBI:29105"/>
        <label>1</label>
    </ligand>
</feature>
<dbReference type="InterPro" id="IPR042115">
    <property type="entry name" value="PriA_3primeBD_sf"/>
</dbReference>
<dbReference type="GO" id="GO:0006270">
    <property type="term" value="P:DNA replication initiation"/>
    <property type="evidence" value="ECO:0007669"/>
    <property type="project" value="TreeGrafter"/>
</dbReference>
<dbReference type="SUPFAM" id="SSF52540">
    <property type="entry name" value="P-loop containing nucleoside triphosphate hydrolases"/>
    <property type="match status" value="1"/>
</dbReference>
<evidence type="ECO:0000256" key="9">
    <source>
        <dbReference type="ARBA" id="ARBA00023125"/>
    </source>
</evidence>
<dbReference type="KEGG" id="swf:E3E12_03215"/>
<dbReference type="GO" id="GO:0003677">
    <property type="term" value="F:DNA binding"/>
    <property type="evidence" value="ECO:0007669"/>
    <property type="project" value="UniProtKB-UniRule"/>
</dbReference>
<dbReference type="GO" id="GO:1990077">
    <property type="term" value="C:primosome complex"/>
    <property type="evidence" value="ECO:0007669"/>
    <property type="project" value="UniProtKB-UniRule"/>
</dbReference>
<comment type="subunit">
    <text evidence="12">Component of the replication restart primosome.</text>
</comment>
<dbReference type="GO" id="GO:0005524">
    <property type="term" value="F:ATP binding"/>
    <property type="evidence" value="ECO:0007669"/>
    <property type="project" value="UniProtKB-UniRule"/>
</dbReference>
<keyword evidence="7 12" id="KW-0862">Zinc</keyword>
<dbReference type="OrthoDB" id="9759544at2"/>
<dbReference type="HAMAP" id="MF_00983">
    <property type="entry name" value="PriA"/>
    <property type="match status" value="1"/>
</dbReference>
<dbReference type="RefSeq" id="WP_141443035.1">
    <property type="nucleotide sequence ID" value="NZ_CP038231.1"/>
</dbReference>
<evidence type="ECO:0000313" key="15">
    <source>
        <dbReference type="EMBL" id="QDH13374.1"/>
    </source>
</evidence>
<reference evidence="15 16" key="1">
    <citation type="submission" date="2019-03" db="EMBL/GenBank/DDBJ databases">
        <title>The complete genome sequence of Swingsia_sp. F3b2 LMG30590(T).</title>
        <authorList>
            <person name="Chua K.-O."/>
            <person name="Chan K.-G."/>
            <person name="See-Too W.-S."/>
        </authorList>
    </citation>
    <scope>NUCLEOTIDE SEQUENCE [LARGE SCALE GENOMIC DNA]</scope>
    <source>
        <strain evidence="15 16">F3b2</strain>
    </source>
</reference>
<dbReference type="SMART" id="SM00490">
    <property type="entry name" value="HELICc"/>
    <property type="match status" value="1"/>
</dbReference>
<evidence type="ECO:0000256" key="13">
    <source>
        <dbReference type="SAM" id="MobiDB-lite"/>
    </source>
</evidence>
<name>A0A4Y6U873_9PROT</name>
<dbReference type="SMART" id="SM00487">
    <property type="entry name" value="DEXDc"/>
    <property type="match status" value="1"/>
</dbReference>
<dbReference type="InterPro" id="IPR001650">
    <property type="entry name" value="Helicase_C-like"/>
</dbReference>
<feature type="binding site" evidence="12">
    <location>
        <position position="465"/>
    </location>
    <ligand>
        <name>Zn(2+)</name>
        <dbReference type="ChEBI" id="CHEBI:29105"/>
        <label>2</label>
    </ligand>
</feature>
<keyword evidence="5 12" id="KW-0378">Hydrolase</keyword>
<keyword evidence="1 12" id="KW-0639">Primosome</keyword>
<keyword evidence="6 12" id="KW-0347">Helicase</keyword>
<dbReference type="GO" id="GO:0008270">
    <property type="term" value="F:zinc ion binding"/>
    <property type="evidence" value="ECO:0007669"/>
    <property type="project" value="UniProtKB-UniRule"/>
</dbReference>
<evidence type="ECO:0000256" key="1">
    <source>
        <dbReference type="ARBA" id="ARBA00022515"/>
    </source>
</evidence>